<dbReference type="GeneID" id="116412908"/>
<evidence type="ECO:0000256" key="1">
    <source>
        <dbReference type="SAM" id="SignalP"/>
    </source>
</evidence>
<dbReference type="AlphaFoldDB" id="A0A6J3BTS2"/>
<feature type="signal peptide" evidence="1">
    <location>
        <begin position="1"/>
        <end position="25"/>
    </location>
</feature>
<reference evidence="3" key="1">
    <citation type="submission" date="2025-08" db="UniProtKB">
        <authorList>
            <consortium name="RefSeq"/>
        </authorList>
    </citation>
    <scope>IDENTIFICATION</scope>
    <source>
        <tissue evidence="3">Whole larvae</tissue>
    </source>
</reference>
<gene>
    <name evidence="3" type="primary">LOC116412908</name>
</gene>
<keyword evidence="2" id="KW-1185">Reference proteome</keyword>
<dbReference type="Proteomes" id="UP001652740">
    <property type="component" value="Unplaced"/>
</dbReference>
<evidence type="ECO:0000313" key="3">
    <source>
        <dbReference type="RefSeq" id="XP_031764748.2"/>
    </source>
</evidence>
<protein>
    <submittedName>
        <fullName evidence="3">Uncharacterized protein LOC116412908</fullName>
    </submittedName>
</protein>
<dbReference type="InParanoid" id="A0A6J3BTS2"/>
<dbReference type="RefSeq" id="XP_031764748.2">
    <property type="nucleotide sequence ID" value="XM_031908888.2"/>
</dbReference>
<keyword evidence="1" id="KW-0732">Signal</keyword>
<accession>A0A6J3BTS2</accession>
<name>A0A6J3BTS2_GALME</name>
<proteinExistence type="predicted"/>
<sequence length="201" mass="24198">MWLPLKILFCKYALCYFSVVQTISAQTSFIDIRDQKFEGEDKQIVKNLAERKNKSGLLVPQLPLRNLTIRIPHEEKTALRNKEAERDPTEKHLNMKTINVMQQIIYGTQYRLKDFESLLNKYSQDLRFLLSFVFNRLNTLQFEMEVILTVTYKYRDKLKVFQHLVYHEHLLQKYVDIIYVVEYLITLHTDYMKERQGQQQI</sequence>
<evidence type="ECO:0000313" key="2">
    <source>
        <dbReference type="Proteomes" id="UP001652740"/>
    </source>
</evidence>
<dbReference type="KEGG" id="gmw:116412908"/>
<organism evidence="2 3">
    <name type="scientific">Galleria mellonella</name>
    <name type="common">Greater wax moth</name>
    <dbReference type="NCBI Taxonomy" id="7137"/>
    <lineage>
        <taxon>Eukaryota</taxon>
        <taxon>Metazoa</taxon>
        <taxon>Ecdysozoa</taxon>
        <taxon>Arthropoda</taxon>
        <taxon>Hexapoda</taxon>
        <taxon>Insecta</taxon>
        <taxon>Pterygota</taxon>
        <taxon>Neoptera</taxon>
        <taxon>Endopterygota</taxon>
        <taxon>Lepidoptera</taxon>
        <taxon>Glossata</taxon>
        <taxon>Ditrysia</taxon>
        <taxon>Pyraloidea</taxon>
        <taxon>Pyralidae</taxon>
        <taxon>Galleriinae</taxon>
        <taxon>Galleria</taxon>
    </lineage>
</organism>
<feature type="chain" id="PRO_5046333553" evidence="1">
    <location>
        <begin position="26"/>
        <end position="201"/>
    </location>
</feature>